<organism evidence="2 3">
    <name type="scientific">Intestinimonas butyriciproducens</name>
    <dbReference type="NCBI Taxonomy" id="1297617"/>
    <lineage>
        <taxon>Bacteria</taxon>
        <taxon>Bacillati</taxon>
        <taxon>Bacillota</taxon>
        <taxon>Clostridia</taxon>
        <taxon>Eubacteriales</taxon>
        <taxon>Intestinimonas</taxon>
    </lineage>
</organism>
<keyword evidence="1" id="KW-0812">Transmembrane</keyword>
<keyword evidence="3" id="KW-1185">Reference proteome</keyword>
<evidence type="ECO:0000256" key="1">
    <source>
        <dbReference type="SAM" id="Phobius"/>
    </source>
</evidence>
<dbReference type="EMBL" id="CP011307">
    <property type="protein sequence ID" value="ALP92438.1"/>
    <property type="molecule type" value="Genomic_DNA"/>
</dbReference>
<dbReference type="Proteomes" id="UP000064844">
    <property type="component" value="Chromosome"/>
</dbReference>
<proteinExistence type="predicted"/>
<feature type="transmembrane region" description="Helical" evidence="1">
    <location>
        <begin position="6"/>
        <end position="29"/>
    </location>
</feature>
<gene>
    <name evidence="2" type="ORF">IB211_00042</name>
</gene>
<dbReference type="KEGG" id="ibu:IB211_00042"/>
<feature type="transmembrane region" description="Helical" evidence="1">
    <location>
        <begin position="72"/>
        <end position="94"/>
    </location>
</feature>
<evidence type="ECO:0008006" key="4">
    <source>
        <dbReference type="Google" id="ProtNLM"/>
    </source>
</evidence>
<dbReference type="eggNOG" id="COG3326">
    <property type="taxonomic scope" value="Bacteria"/>
</dbReference>
<dbReference type="PATRIC" id="fig|1297617.4.peg.39"/>
<dbReference type="STRING" id="1297617.IB211_00042"/>
<dbReference type="Pfam" id="PF06961">
    <property type="entry name" value="DUF1294"/>
    <property type="match status" value="1"/>
</dbReference>
<dbReference type="AlphaFoldDB" id="A0A0S2VZA0"/>
<name>A0A0S2VZA0_9FIRM</name>
<evidence type="ECO:0000313" key="3">
    <source>
        <dbReference type="Proteomes" id="UP000064844"/>
    </source>
</evidence>
<keyword evidence="1" id="KW-1133">Transmembrane helix</keyword>
<protein>
    <recommendedName>
        <fullName evidence="4">DUF1294 domain-containing protein</fullName>
    </recommendedName>
</protein>
<accession>A0A0S2VZA0</accession>
<reference evidence="2 3" key="1">
    <citation type="journal article" date="2015" name="Nat. Commun.">
        <title>Production of butyrate from lysine and the Amadori product fructoselysine by a human gut commensal.</title>
        <authorList>
            <person name="Bui T.P."/>
            <person name="Ritari J."/>
            <person name="Boeren S."/>
            <person name="de Waard P."/>
            <person name="Plugge C.M."/>
            <person name="de Vos W.M."/>
        </authorList>
    </citation>
    <scope>NUCLEOTIDE SEQUENCE [LARGE SCALE GENOMIC DNA]</scope>
    <source>
        <strain evidence="2 3">AF211</strain>
    </source>
</reference>
<feature type="transmembrane region" description="Helical" evidence="1">
    <location>
        <begin position="41"/>
        <end position="60"/>
    </location>
</feature>
<sequence length="95" mass="10851">MRTWLTAHWAVAGLWVLFLSAVDFALMGVDKWKAKRDAWRIPELTLWAFALLGGAPGGYLGMRCFRHKTRHWYFKFGFPALAVLDLTALVWLALG</sequence>
<keyword evidence="1" id="KW-0472">Membrane</keyword>
<reference evidence="3" key="2">
    <citation type="submission" date="2015-04" db="EMBL/GenBank/DDBJ databases">
        <title>A butyrogenic pathway from the amino acid lysine in a human gut commensal.</title>
        <authorList>
            <person name="de Vos W.M."/>
            <person name="Bui N.T.P."/>
            <person name="Plugge C.M."/>
            <person name="Ritari J."/>
        </authorList>
    </citation>
    <scope>NUCLEOTIDE SEQUENCE [LARGE SCALE GENOMIC DNA]</scope>
    <source>
        <strain evidence="3">AF211</strain>
    </source>
</reference>
<dbReference type="InterPro" id="IPR010718">
    <property type="entry name" value="DUF1294"/>
</dbReference>
<dbReference type="RefSeq" id="WP_033117652.1">
    <property type="nucleotide sequence ID" value="NZ_CALICV010000055.1"/>
</dbReference>
<evidence type="ECO:0000313" key="2">
    <source>
        <dbReference type="EMBL" id="ALP92438.1"/>
    </source>
</evidence>